<dbReference type="InterPro" id="IPR010343">
    <property type="entry name" value="ArAE_1"/>
</dbReference>
<dbReference type="Pfam" id="PF06081">
    <property type="entry name" value="ArAE_1"/>
    <property type="match status" value="1"/>
</dbReference>
<dbReference type="EMBL" id="CP124685">
    <property type="protein sequence ID" value="WGX75176.1"/>
    <property type="molecule type" value="Genomic_DNA"/>
</dbReference>
<proteinExistence type="predicted"/>
<feature type="transmembrane region" description="Helical" evidence="6">
    <location>
        <begin position="57"/>
        <end position="75"/>
    </location>
</feature>
<feature type="transmembrane region" description="Helical" evidence="6">
    <location>
        <begin position="129"/>
        <end position="151"/>
    </location>
</feature>
<evidence type="ECO:0000256" key="3">
    <source>
        <dbReference type="ARBA" id="ARBA00022692"/>
    </source>
</evidence>
<evidence type="ECO:0000313" key="7">
    <source>
        <dbReference type="EMBL" id="WGX75176.1"/>
    </source>
</evidence>
<organism evidence="7 8">
    <name type="scientific">Paraclostridium bifermentans</name>
    <name type="common">Clostridium bifermentans</name>
    <dbReference type="NCBI Taxonomy" id="1490"/>
    <lineage>
        <taxon>Bacteria</taxon>
        <taxon>Bacillati</taxon>
        <taxon>Bacillota</taxon>
        <taxon>Clostridia</taxon>
        <taxon>Peptostreptococcales</taxon>
        <taxon>Peptostreptococcaceae</taxon>
        <taxon>Paraclostridium</taxon>
    </lineage>
</organism>
<gene>
    <name evidence="7" type="ORF">QJS64_14030</name>
</gene>
<evidence type="ECO:0000256" key="2">
    <source>
        <dbReference type="ARBA" id="ARBA00022475"/>
    </source>
</evidence>
<keyword evidence="2" id="KW-1003">Cell membrane</keyword>
<comment type="subcellular location">
    <subcellularLocation>
        <location evidence="1">Cell membrane</location>
        <topology evidence="1">Multi-pass membrane protein</topology>
    </subcellularLocation>
</comment>
<sequence>MLPTIGYRNIKTGIAVFLSIVIYSLLGRTDYFYVCVATILCMGNTIESSINAGKHRIIGTLIGGLFSVLLIWLVNFTSIKYTNPILLGLGISTVIHLCNIFKAQEACSLGCVVFLSIMINYTNENAISYVLLRTFDTLMGVFIAFLINTTIKPYDTKIMRVK</sequence>
<keyword evidence="8" id="KW-1185">Reference proteome</keyword>
<keyword evidence="4 6" id="KW-1133">Transmembrane helix</keyword>
<dbReference type="Proteomes" id="UP001239169">
    <property type="component" value="Chromosome"/>
</dbReference>
<evidence type="ECO:0000256" key="6">
    <source>
        <dbReference type="SAM" id="Phobius"/>
    </source>
</evidence>
<evidence type="ECO:0000313" key="8">
    <source>
        <dbReference type="Proteomes" id="UP001239169"/>
    </source>
</evidence>
<accession>A0ABY8R0V6</accession>
<reference evidence="7 8" key="1">
    <citation type="submission" date="2023-04" db="EMBL/GenBank/DDBJ databases">
        <title>Bacteria Genome Submission.</title>
        <authorList>
            <person name="Isaac P."/>
        </authorList>
    </citation>
    <scope>NUCLEOTIDE SEQUENCE [LARGE SCALE GENOMIC DNA]</scope>
    <source>
        <strain evidence="7 8">SampleS7P1</strain>
    </source>
</reference>
<evidence type="ECO:0000256" key="1">
    <source>
        <dbReference type="ARBA" id="ARBA00004651"/>
    </source>
</evidence>
<keyword evidence="3 6" id="KW-0812">Transmembrane</keyword>
<evidence type="ECO:0000256" key="4">
    <source>
        <dbReference type="ARBA" id="ARBA00022989"/>
    </source>
</evidence>
<keyword evidence="5 6" id="KW-0472">Membrane</keyword>
<evidence type="ECO:0000256" key="5">
    <source>
        <dbReference type="ARBA" id="ARBA00023136"/>
    </source>
</evidence>
<name>A0ABY8R0V6_PARBF</name>
<protein>
    <submittedName>
        <fullName evidence="7">Aromatic acid exporter family protein</fullName>
    </submittedName>
</protein>